<dbReference type="GeneID" id="63842443"/>
<proteinExistence type="predicted"/>
<comment type="caution">
    <text evidence="2">The sequence shown here is derived from an EMBL/GenBank/DDBJ whole genome shotgun (WGS) entry which is preliminary data.</text>
</comment>
<feature type="signal peptide" evidence="1">
    <location>
        <begin position="1"/>
        <end position="16"/>
    </location>
</feature>
<dbReference type="OrthoDB" id="4691160at2759"/>
<organism evidence="2 3">
    <name type="scientific">Cryphonectria parasitica (strain ATCC 38755 / EP155)</name>
    <dbReference type="NCBI Taxonomy" id="660469"/>
    <lineage>
        <taxon>Eukaryota</taxon>
        <taxon>Fungi</taxon>
        <taxon>Dikarya</taxon>
        <taxon>Ascomycota</taxon>
        <taxon>Pezizomycotina</taxon>
        <taxon>Sordariomycetes</taxon>
        <taxon>Sordariomycetidae</taxon>
        <taxon>Diaporthales</taxon>
        <taxon>Cryphonectriaceae</taxon>
        <taxon>Cryphonectria-Endothia species complex</taxon>
        <taxon>Cryphonectria</taxon>
    </lineage>
</organism>
<protein>
    <submittedName>
        <fullName evidence="2">Uncharacterized protein</fullName>
    </submittedName>
</protein>
<name>A0A9P4Y7J2_CRYP1</name>
<evidence type="ECO:0000313" key="3">
    <source>
        <dbReference type="Proteomes" id="UP000803844"/>
    </source>
</evidence>
<gene>
    <name evidence="2" type="ORF">M406DRAFT_70095</name>
</gene>
<keyword evidence="3" id="KW-1185">Reference proteome</keyword>
<dbReference type="Proteomes" id="UP000803844">
    <property type="component" value="Unassembled WGS sequence"/>
</dbReference>
<dbReference type="RefSeq" id="XP_040778954.1">
    <property type="nucleotide sequence ID" value="XM_040925314.1"/>
</dbReference>
<keyword evidence="1" id="KW-0732">Signal</keyword>
<evidence type="ECO:0000313" key="2">
    <source>
        <dbReference type="EMBL" id="KAF3767993.1"/>
    </source>
</evidence>
<dbReference type="AlphaFoldDB" id="A0A9P4Y7J2"/>
<dbReference type="EMBL" id="MU032346">
    <property type="protein sequence ID" value="KAF3767993.1"/>
    <property type="molecule type" value="Genomic_DNA"/>
</dbReference>
<feature type="chain" id="PRO_5040402605" evidence="1">
    <location>
        <begin position="17"/>
        <end position="114"/>
    </location>
</feature>
<accession>A0A9P4Y7J2</accession>
<sequence length="114" mass="12571">MRFMTVLLSAAAAATAASIPRQYDSELIDFTTWGLMGCDDDYNGYFTYNQSAANTCIEKDDILEVQSLFVQEVSTSSCSFYVYQDTICAVEAIPVPLNECFNIIGFGAFKIVCP</sequence>
<evidence type="ECO:0000256" key="1">
    <source>
        <dbReference type="SAM" id="SignalP"/>
    </source>
</evidence>
<reference evidence="2" key="1">
    <citation type="journal article" date="2020" name="Phytopathology">
        <title>Genome sequence of the chestnut blight fungus Cryphonectria parasitica EP155: A fundamental resource for an archetypical invasive plant pathogen.</title>
        <authorList>
            <person name="Crouch J.A."/>
            <person name="Dawe A."/>
            <person name="Aerts A."/>
            <person name="Barry K."/>
            <person name="Churchill A.C.L."/>
            <person name="Grimwood J."/>
            <person name="Hillman B."/>
            <person name="Milgroom M.G."/>
            <person name="Pangilinan J."/>
            <person name="Smith M."/>
            <person name="Salamov A."/>
            <person name="Schmutz J."/>
            <person name="Yadav J."/>
            <person name="Grigoriev I.V."/>
            <person name="Nuss D."/>
        </authorList>
    </citation>
    <scope>NUCLEOTIDE SEQUENCE</scope>
    <source>
        <strain evidence="2">EP155</strain>
    </source>
</reference>